<dbReference type="Gramene" id="PNT69379">
    <property type="protein sequence ID" value="PNT69379"/>
    <property type="gene ID" value="BRADI_3g54440v3"/>
</dbReference>
<dbReference type="PANTHER" id="PTHR33889">
    <property type="entry name" value="OS04G0681850 PROTEIN"/>
    <property type="match status" value="1"/>
</dbReference>
<organism evidence="3">
    <name type="scientific">Brachypodium distachyon</name>
    <name type="common">Purple false brome</name>
    <name type="synonym">Trachynia distachya</name>
    <dbReference type="NCBI Taxonomy" id="15368"/>
    <lineage>
        <taxon>Eukaryota</taxon>
        <taxon>Viridiplantae</taxon>
        <taxon>Streptophyta</taxon>
        <taxon>Embryophyta</taxon>
        <taxon>Tracheophyta</taxon>
        <taxon>Spermatophyta</taxon>
        <taxon>Magnoliopsida</taxon>
        <taxon>Liliopsida</taxon>
        <taxon>Poales</taxon>
        <taxon>Poaceae</taxon>
        <taxon>BOP clade</taxon>
        <taxon>Pooideae</taxon>
        <taxon>Stipodae</taxon>
        <taxon>Brachypodieae</taxon>
        <taxon>Brachypodium</taxon>
    </lineage>
</organism>
<dbReference type="OrthoDB" id="1856392at2759"/>
<evidence type="ECO:0000256" key="1">
    <source>
        <dbReference type="SAM" id="MobiDB-lite"/>
    </source>
</evidence>
<dbReference type="EnsemblPlants" id="PNT69379">
    <property type="protein sequence ID" value="PNT69379"/>
    <property type="gene ID" value="BRADI_3g54440v3"/>
</dbReference>
<evidence type="ECO:0000259" key="2">
    <source>
        <dbReference type="Pfam" id="PF24964"/>
    </source>
</evidence>
<reference evidence="3" key="2">
    <citation type="submission" date="2017-06" db="EMBL/GenBank/DDBJ databases">
        <title>WGS assembly of Brachypodium distachyon.</title>
        <authorList>
            <consortium name="The International Brachypodium Initiative"/>
            <person name="Lucas S."/>
            <person name="Harmon-Smith M."/>
            <person name="Lail K."/>
            <person name="Tice H."/>
            <person name="Grimwood J."/>
            <person name="Bruce D."/>
            <person name="Barry K."/>
            <person name="Shu S."/>
            <person name="Lindquist E."/>
            <person name="Wang M."/>
            <person name="Pitluck S."/>
            <person name="Vogel J.P."/>
            <person name="Garvin D.F."/>
            <person name="Mockler T.C."/>
            <person name="Schmutz J."/>
            <person name="Rokhsar D."/>
            <person name="Bevan M.W."/>
        </authorList>
    </citation>
    <scope>NUCLEOTIDE SEQUENCE</scope>
    <source>
        <strain evidence="3">Bd21</strain>
    </source>
</reference>
<evidence type="ECO:0000313" key="5">
    <source>
        <dbReference type="Proteomes" id="UP000008810"/>
    </source>
</evidence>
<sequence>MVPMAMGNEVMSLAAERNEDAGHLGNHCSGTNQIRRRKQYTDKQRRAIYTMLLERTTLGILKRGTTKSLSVELAVAPRVIQRIWLNGKRGVGIHAVDSKKPKNCGRKRVPFDVDMIKDVPLSRQKNLHDLAAELGVSKTTVHRRLKELNLGKE</sequence>
<dbReference type="Gramene" id="PNT69378">
    <property type="protein sequence ID" value="PNT69378"/>
    <property type="gene ID" value="BRADI_3g54440v3"/>
</dbReference>
<protein>
    <recommendedName>
        <fullName evidence="2">DUF7769 domain-containing protein</fullName>
    </recommendedName>
</protein>
<accession>A0A2K2D526</accession>
<dbReference type="EMBL" id="CM000882">
    <property type="protein sequence ID" value="PNT69378.1"/>
    <property type="molecule type" value="Genomic_DNA"/>
</dbReference>
<keyword evidence="5" id="KW-1185">Reference proteome</keyword>
<dbReference type="PANTHER" id="PTHR33889:SF7">
    <property type="entry name" value="OS04G0681850 PROTEIN"/>
    <property type="match status" value="1"/>
</dbReference>
<dbReference type="RefSeq" id="XP_024318080.1">
    <property type="nucleotide sequence ID" value="XM_024462312.1"/>
</dbReference>
<dbReference type="InterPro" id="IPR056671">
    <property type="entry name" value="DUF7769"/>
</dbReference>
<dbReference type="EnsemblPlants" id="PNT69378">
    <property type="protein sequence ID" value="PNT69378"/>
    <property type="gene ID" value="BRADI_3g54440v3"/>
</dbReference>
<reference evidence="4" key="3">
    <citation type="submission" date="2018-08" db="UniProtKB">
        <authorList>
            <consortium name="EnsemblPlants"/>
        </authorList>
    </citation>
    <scope>IDENTIFICATION</scope>
    <source>
        <strain evidence="4">cv. Bd21</strain>
    </source>
</reference>
<dbReference type="GeneID" id="112271982"/>
<dbReference type="Pfam" id="PF24964">
    <property type="entry name" value="DUF7769"/>
    <property type="match status" value="1"/>
</dbReference>
<dbReference type="ExpressionAtlas" id="A0A2K2D526">
    <property type="expression patterns" value="baseline"/>
</dbReference>
<feature type="domain" description="DUF7769" evidence="2">
    <location>
        <begin position="40"/>
        <end position="88"/>
    </location>
</feature>
<reference evidence="3 4" key="1">
    <citation type="journal article" date="2010" name="Nature">
        <title>Genome sequencing and analysis of the model grass Brachypodium distachyon.</title>
        <authorList>
            <consortium name="International Brachypodium Initiative"/>
        </authorList>
    </citation>
    <scope>NUCLEOTIDE SEQUENCE [LARGE SCALE GENOMIC DNA]</scope>
    <source>
        <strain evidence="3">Bd21</strain>
        <strain evidence="4">cv. Bd21</strain>
    </source>
</reference>
<feature type="region of interest" description="Disordered" evidence="1">
    <location>
        <begin position="21"/>
        <end position="40"/>
    </location>
</feature>
<proteinExistence type="predicted"/>
<name>A0A2K2D526_BRADI</name>
<evidence type="ECO:0000313" key="4">
    <source>
        <dbReference type="EnsemblPlants" id="PNT69378"/>
    </source>
</evidence>
<dbReference type="Proteomes" id="UP000008810">
    <property type="component" value="Chromosome 3"/>
</dbReference>
<dbReference type="AlphaFoldDB" id="A0A2K2D526"/>
<dbReference type="EMBL" id="CM000882">
    <property type="protein sequence ID" value="PNT69379.1"/>
    <property type="molecule type" value="Genomic_DNA"/>
</dbReference>
<gene>
    <name evidence="4" type="primary">LOC112271982</name>
    <name evidence="3" type="ORF">BRADI_3g54440v3</name>
</gene>
<evidence type="ECO:0000313" key="3">
    <source>
        <dbReference type="EMBL" id="PNT69378.1"/>
    </source>
</evidence>